<dbReference type="GO" id="GO:0000462">
    <property type="term" value="P:maturation of SSU-rRNA from tricistronic rRNA transcript (SSU-rRNA, 5.8S rRNA, LSU-rRNA)"/>
    <property type="evidence" value="ECO:0007669"/>
    <property type="project" value="TreeGrafter"/>
</dbReference>
<keyword evidence="5" id="KW-0378">Hydrolase</keyword>
<feature type="compositionally biased region" description="Basic and acidic residues" evidence="11">
    <location>
        <begin position="453"/>
        <end position="464"/>
    </location>
</feature>
<dbReference type="PROSITE" id="PS51714">
    <property type="entry name" value="G_BMS1"/>
    <property type="match status" value="1"/>
</dbReference>
<dbReference type="InterPro" id="IPR039761">
    <property type="entry name" value="Bms1/Tsr1"/>
</dbReference>
<evidence type="ECO:0000256" key="5">
    <source>
        <dbReference type="ARBA" id="ARBA00022801"/>
    </source>
</evidence>
<dbReference type="CDD" id="cd01882">
    <property type="entry name" value="BMS1"/>
    <property type="match status" value="1"/>
</dbReference>
<protein>
    <recommendedName>
        <fullName evidence="12">Bms1-type G domain-containing protein</fullName>
    </recommendedName>
</protein>
<feature type="domain" description="Bms1-type G" evidence="12">
    <location>
        <begin position="69"/>
        <end position="235"/>
    </location>
</feature>
<sequence length="565" mass="62398">MAAKPHRKKGGKKGGKKSAKGGKGGDGRRNPKAFIHQSSRKARIQQSRSSEKEQRKLHAPLLDRSTDEPPPQVVLVQGPPKVGKSTLIKCLVRHYARQTPPVVGGPITVVASKKRRITFVECPHDLNGMIDAAKFADLVLLLIDGNFGFEMETFEFLNILQVHGFPKVMGVLTHLDAFQNDAKKLRKTKKQLKSRFSAEIYEGAKLFYLNGIRYGKYLHHEIRNLARFISVMKLRPLSWRTTHPYVVVDRFEDVTPQENVNEDAKCGRDVLLYGFLRGYNLRREARVHVAGVGDFSMEELDGLIDPCPLPDTIKKRGLNEKERIIYAPMNDIGGFMYDKDAVYVDIPDWKVQYSKSNRSIAGEVGSQGQDRVGEDMVRVLQGTQKTVDEKLNESRVQVFKGGSGLSGEIETSGKLHFVNGDNRNIEQGKDESDLSEEGGEGSEVSSSSGDDGTDGKQPSDKEFLSDDEADSSDDDSGLDGAAEASGSQQFCLVKDSGRVRRKVVFANNGRDAEQDCGTQSNEDDETSSSDASEGVPFCLMLVSRILSFSSSHKMALNSIVCFEAG</sequence>
<gene>
    <name evidence="13" type="ORF">OSTQU699_LOCUS6300</name>
</gene>
<evidence type="ECO:0000256" key="8">
    <source>
        <dbReference type="ARBA" id="ARBA00023242"/>
    </source>
</evidence>
<keyword evidence="2" id="KW-0690">Ribosome biogenesis</keyword>
<evidence type="ECO:0000256" key="3">
    <source>
        <dbReference type="ARBA" id="ARBA00022553"/>
    </source>
</evidence>
<feature type="compositionally biased region" description="Basic and acidic residues" evidence="11">
    <location>
        <begin position="423"/>
        <end position="432"/>
    </location>
</feature>
<dbReference type="GO" id="GO:0005524">
    <property type="term" value="F:ATP binding"/>
    <property type="evidence" value="ECO:0007669"/>
    <property type="project" value="UniProtKB-KW"/>
</dbReference>
<dbReference type="GO" id="GO:0034511">
    <property type="term" value="F:U3 snoRNA binding"/>
    <property type="evidence" value="ECO:0007669"/>
    <property type="project" value="TreeGrafter"/>
</dbReference>
<dbReference type="InterPro" id="IPR037875">
    <property type="entry name" value="Bms1_N"/>
</dbReference>
<comment type="similarity">
    <text evidence="10">Belongs to the TRAFAC class translation factor GTPase superfamily. Bms1-like GTPase family. BMS1 subfamily.</text>
</comment>
<evidence type="ECO:0000259" key="12">
    <source>
        <dbReference type="PROSITE" id="PS51714"/>
    </source>
</evidence>
<dbReference type="InterPro" id="IPR027417">
    <property type="entry name" value="P-loop_NTPase"/>
</dbReference>
<dbReference type="SMART" id="SM00785">
    <property type="entry name" value="AARP2CN"/>
    <property type="match status" value="1"/>
</dbReference>
<dbReference type="GO" id="GO:0000479">
    <property type="term" value="P:endonucleolytic cleavage of tricistronic rRNA transcript (SSU-rRNA, 5.8S rRNA, LSU-rRNA)"/>
    <property type="evidence" value="ECO:0007669"/>
    <property type="project" value="TreeGrafter"/>
</dbReference>
<comment type="caution">
    <text evidence="13">The sequence shown here is derived from an EMBL/GenBank/DDBJ whole genome shotgun (WGS) entry which is preliminary data.</text>
</comment>
<dbReference type="InterPro" id="IPR030387">
    <property type="entry name" value="G_Bms1/Tsr1_dom"/>
</dbReference>
<dbReference type="GO" id="GO:0005654">
    <property type="term" value="C:nucleoplasm"/>
    <property type="evidence" value="ECO:0007669"/>
    <property type="project" value="UniProtKB-ARBA"/>
</dbReference>
<feature type="compositionally biased region" description="Acidic residues" evidence="11">
    <location>
        <begin position="465"/>
        <end position="477"/>
    </location>
</feature>
<dbReference type="Gene3D" id="3.40.50.300">
    <property type="entry name" value="P-loop containing nucleotide triphosphate hydrolases"/>
    <property type="match status" value="1"/>
</dbReference>
<evidence type="ECO:0000256" key="4">
    <source>
        <dbReference type="ARBA" id="ARBA00022741"/>
    </source>
</evidence>
<evidence type="ECO:0000256" key="11">
    <source>
        <dbReference type="SAM" id="MobiDB-lite"/>
    </source>
</evidence>
<dbReference type="Proteomes" id="UP000708148">
    <property type="component" value="Unassembled WGS sequence"/>
</dbReference>
<keyword evidence="3" id="KW-0597">Phosphoprotein</keyword>
<dbReference type="FunFam" id="3.40.50.300:FF:000105">
    <property type="entry name" value="BMS1 ribosome biogenesis factor"/>
    <property type="match status" value="1"/>
</dbReference>
<keyword evidence="14" id="KW-1185">Reference proteome</keyword>
<feature type="region of interest" description="Disordered" evidence="11">
    <location>
        <begin position="506"/>
        <end position="532"/>
    </location>
</feature>
<organism evidence="13 14">
    <name type="scientific">Ostreobium quekettii</name>
    <dbReference type="NCBI Taxonomy" id="121088"/>
    <lineage>
        <taxon>Eukaryota</taxon>
        <taxon>Viridiplantae</taxon>
        <taxon>Chlorophyta</taxon>
        <taxon>core chlorophytes</taxon>
        <taxon>Ulvophyceae</taxon>
        <taxon>TCBD clade</taxon>
        <taxon>Bryopsidales</taxon>
        <taxon>Ostreobineae</taxon>
        <taxon>Ostreobiaceae</taxon>
        <taxon>Ostreobium</taxon>
    </lineage>
</organism>
<evidence type="ECO:0000256" key="9">
    <source>
        <dbReference type="ARBA" id="ARBA00049117"/>
    </source>
</evidence>
<dbReference type="GO" id="GO:0005525">
    <property type="term" value="F:GTP binding"/>
    <property type="evidence" value="ECO:0007669"/>
    <property type="project" value="UniProtKB-KW"/>
</dbReference>
<keyword evidence="4" id="KW-0547">Nucleotide-binding</keyword>
<keyword evidence="7" id="KW-0342">GTP-binding</keyword>
<evidence type="ECO:0000256" key="6">
    <source>
        <dbReference type="ARBA" id="ARBA00022840"/>
    </source>
</evidence>
<comment type="subcellular location">
    <subcellularLocation>
        <location evidence="1">Nucleus</location>
        <location evidence="1">Nucleolus</location>
    </subcellularLocation>
</comment>
<name>A0A8S1J1E9_9CHLO</name>
<dbReference type="Pfam" id="PF22298">
    <property type="entry name" value="Tsr1_G-like"/>
    <property type="match status" value="1"/>
</dbReference>
<evidence type="ECO:0000313" key="13">
    <source>
        <dbReference type="EMBL" id="CAD7700941.1"/>
    </source>
</evidence>
<keyword evidence="8" id="KW-0539">Nucleus</keyword>
<dbReference type="Pfam" id="PF08142">
    <property type="entry name" value="AARP2CN"/>
    <property type="match status" value="1"/>
</dbReference>
<keyword evidence="6" id="KW-0067">ATP-binding</keyword>
<feature type="region of interest" description="Disordered" evidence="11">
    <location>
        <begin position="1"/>
        <end position="78"/>
    </location>
</feature>
<dbReference type="SUPFAM" id="SSF52540">
    <property type="entry name" value="P-loop containing nucleoside triphosphate hydrolases"/>
    <property type="match status" value="1"/>
</dbReference>
<dbReference type="GO" id="GO:0032040">
    <property type="term" value="C:small-subunit processome"/>
    <property type="evidence" value="ECO:0007669"/>
    <property type="project" value="UniProtKB-ARBA"/>
</dbReference>
<evidence type="ECO:0000256" key="2">
    <source>
        <dbReference type="ARBA" id="ARBA00022517"/>
    </source>
</evidence>
<feature type="compositionally biased region" description="Basic residues" evidence="11">
    <location>
        <begin position="1"/>
        <end position="20"/>
    </location>
</feature>
<evidence type="ECO:0000256" key="1">
    <source>
        <dbReference type="ARBA" id="ARBA00004604"/>
    </source>
</evidence>
<dbReference type="GO" id="GO:0003924">
    <property type="term" value="F:GTPase activity"/>
    <property type="evidence" value="ECO:0007669"/>
    <property type="project" value="TreeGrafter"/>
</dbReference>
<dbReference type="AlphaFoldDB" id="A0A8S1J1E9"/>
<evidence type="ECO:0000256" key="10">
    <source>
        <dbReference type="ARBA" id="ARBA00061391"/>
    </source>
</evidence>
<dbReference type="PANTHER" id="PTHR12858">
    <property type="entry name" value="RIBOSOME BIOGENESIS PROTEIN"/>
    <property type="match status" value="1"/>
</dbReference>
<dbReference type="EMBL" id="CAJHUC010001392">
    <property type="protein sequence ID" value="CAD7700941.1"/>
    <property type="molecule type" value="Genomic_DNA"/>
</dbReference>
<dbReference type="GO" id="GO:0030686">
    <property type="term" value="C:90S preribosome"/>
    <property type="evidence" value="ECO:0007669"/>
    <property type="project" value="TreeGrafter"/>
</dbReference>
<dbReference type="PANTHER" id="PTHR12858:SF2">
    <property type="entry name" value="RIBOSOME BIOGENESIS PROTEIN BMS1 HOMOLOG"/>
    <property type="match status" value="1"/>
</dbReference>
<feature type="region of interest" description="Disordered" evidence="11">
    <location>
        <begin position="410"/>
        <end position="486"/>
    </location>
</feature>
<evidence type="ECO:0000313" key="14">
    <source>
        <dbReference type="Proteomes" id="UP000708148"/>
    </source>
</evidence>
<reference evidence="13" key="1">
    <citation type="submission" date="2020-12" db="EMBL/GenBank/DDBJ databases">
        <authorList>
            <person name="Iha C."/>
        </authorList>
    </citation>
    <scope>NUCLEOTIDE SEQUENCE</scope>
</reference>
<dbReference type="InterPro" id="IPR012948">
    <property type="entry name" value="AARP2CN"/>
</dbReference>
<dbReference type="OrthoDB" id="10260897at2759"/>
<proteinExistence type="inferred from homology"/>
<accession>A0A8S1J1E9</accession>
<comment type="catalytic activity">
    <reaction evidence="9">
        <text>GTP + H2O = GDP + phosphate + H(+)</text>
        <dbReference type="Rhea" id="RHEA:19669"/>
        <dbReference type="ChEBI" id="CHEBI:15377"/>
        <dbReference type="ChEBI" id="CHEBI:15378"/>
        <dbReference type="ChEBI" id="CHEBI:37565"/>
        <dbReference type="ChEBI" id="CHEBI:43474"/>
        <dbReference type="ChEBI" id="CHEBI:58189"/>
    </reaction>
    <physiologicalReaction direction="left-to-right" evidence="9">
        <dbReference type="Rhea" id="RHEA:19670"/>
    </physiologicalReaction>
</comment>
<evidence type="ECO:0000256" key="7">
    <source>
        <dbReference type="ARBA" id="ARBA00023134"/>
    </source>
</evidence>